<organism evidence="1">
    <name type="scientific">marine sediment metagenome</name>
    <dbReference type="NCBI Taxonomy" id="412755"/>
    <lineage>
        <taxon>unclassified sequences</taxon>
        <taxon>metagenomes</taxon>
        <taxon>ecological metagenomes</taxon>
    </lineage>
</organism>
<reference evidence="1" key="1">
    <citation type="journal article" date="2015" name="Nature">
        <title>Complex archaea that bridge the gap between prokaryotes and eukaryotes.</title>
        <authorList>
            <person name="Spang A."/>
            <person name="Saw J.H."/>
            <person name="Jorgensen S.L."/>
            <person name="Zaremba-Niedzwiedzka K."/>
            <person name="Martijn J."/>
            <person name="Lind A.E."/>
            <person name="van Eijk R."/>
            <person name="Schleper C."/>
            <person name="Guy L."/>
            <person name="Ettema T.J."/>
        </authorList>
    </citation>
    <scope>NUCLEOTIDE SEQUENCE</scope>
</reference>
<comment type="caution">
    <text evidence="1">The sequence shown here is derived from an EMBL/GenBank/DDBJ whole genome shotgun (WGS) entry which is preliminary data.</text>
</comment>
<evidence type="ECO:0000313" key="1">
    <source>
        <dbReference type="EMBL" id="KKN21362.1"/>
    </source>
</evidence>
<accession>A0A0F9PA80</accession>
<dbReference type="AlphaFoldDB" id="A0A0F9PA80"/>
<gene>
    <name evidence="1" type="ORF">LCGC14_0926130</name>
</gene>
<sequence length="50" mass="6002">MITKKWTCRICKKIFEKDYPVITIDDELIALESHLQEQLDHLQSHMEKTT</sequence>
<protein>
    <submittedName>
        <fullName evidence="1">Uncharacterized protein</fullName>
    </submittedName>
</protein>
<proteinExistence type="predicted"/>
<name>A0A0F9PA80_9ZZZZ</name>
<dbReference type="EMBL" id="LAZR01003154">
    <property type="protein sequence ID" value="KKN21362.1"/>
    <property type="molecule type" value="Genomic_DNA"/>
</dbReference>